<evidence type="ECO:0000313" key="2">
    <source>
        <dbReference type="EMBL" id="KPI83259.1"/>
    </source>
</evidence>
<evidence type="ECO:0000313" key="3">
    <source>
        <dbReference type="Proteomes" id="UP000038009"/>
    </source>
</evidence>
<comment type="caution">
    <text evidence="2">The sequence shown here is derived from an EMBL/GenBank/DDBJ whole genome shotgun (WGS) entry which is preliminary data.</text>
</comment>
<dbReference type="OrthoDB" id="264849at2759"/>
<dbReference type="VEuPathDB" id="TriTrypDB:Lsey_0406_0050"/>
<sequence length="733" mass="78422">MSDAEVDAYVTVRRLLVQLLQAQHVGKQRAEGRPITSDFKADRARLLRLPAPDTAASAPDSSNPLSREAFAQYSEKTVESSLHTNSAGACAGVAAPRATDTIASSCAPPGILLPRADEAWARPKPFCNASASTKRGWRRRRHGQLPSFFSFRSSSPSTKSCSNTACEEVEGTAALGLAPDDAEDGVRRWKASINDTLRQQGGAFEKLLRALLKTHVQTALTATIMTSGAQPAMDLSNSGTIRLRPPPPMPSIKSAAPPSVVNESSVEATRDRSAEPTALANPQAASSNEPGSTVASSDFALGFPMHLQVVAAGYAATICLQTQDNESADPGVQEGENLSDCAPQSPCLRAQESATGCDAKALKRWNATTKEGHRSDASANRKTQSAPLTLREQLCECVVQAKGKRIAPLLPSSKECNVSFSHERVASLLSQLHLVQRAALREQALSENFADAAGHPLPPCPLLSLTAMRGGHATSELHSALTQCTVWEYSPLRISPAQRALFSSVQTERGSNDRHGRSKSKGPKATSMAVARLKSAWRGHLHRLRKTSNINSSDTKENLDGAHSTLGQRRSSSLLQRGLSYTADPLCMMSDGEWGAIQASITATQTLLVHISKTLQHSDTRAPQLCAYSPLDTLLKASAYPREQIVVSYSLPPCALDAVRWLSTPEKPSPALSLHTAWVVCVEVDAVHAAWLRRMLLDVAATPLPARHGAGVGVGELRADVLASLHLLDHALF</sequence>
<feature type="region of interest" description="Disordered" evidence="1">
    <location>
        <begin position="238"/>
        <end position="293"/>
    </location>
</feature>
<protein>
    <submittedName>
        <fullName evidence="2">Uncharacterized protein</fullName>
    </submittedName>
</protein>
<dbReference type="PROSITE" id="PS50096">
    <property type="entry name" value="IQ"/>
    <property type="match status" value="1"/>
</dbReference>
<reference evidence="2 3" key="1">
    <citation type="journal article" date="2015" name="PLoS Pathog.">
        <title>Leptomonas seymouri: Adaptations to the Dixenous Life Cycle Analyzed by Genome Sequencing, Transcriptome Profiling and Co-infection with Leishmania donovani.</title>
        <authorList>
            <person name="Kraeva N."/>
            <person name="Butenko A."/>
            <person name="Hlavacova J."/>
            <person name="Kostygov A."/>
            <person name="Myskova J."/>
            <person name="Grybchuk D."/>
            <person name="Lestinova T."/>
            <person name="Votypka J."/>
            <person name="Volf P."/>
            <person name="Opperdoes F."/>
            <person name="Flegontov P."/>
            <person name="Lukes J."/>
            <person name="Yurchenko V."/>
        </authorList>
    </citation>
    <scope>NUCLEOTIDE SEQUENCE [LARGE SCALE GENOMIC DNA]</scope>
    <source>
        <strain evidence="2 3">ATCC 30220</strain>
    </source>
</reference>
<evidence type="ECO:0000256" key="1">
    <source>
        <dbReference type="SAM" id="MobiDB-lite"/>
    </source>
</evidence>
<dbReference type="AlphaFoldDB" id="A0A0N0P2R4"/>
<feature type="region of interest" description="Disordered" evidence="1">
    <location>
        <begin position="503"/>
        <end position="528"/>
    </location>
</feature>
<proteinExistence type="predicted"/>
<dbReference type="OMA" id="WEYLPIS"/>
<gene>
    <name evidence="2" type="ORF">ABL78_7717</name>
</gene>
<keyword evidence="3" id="KW-1185">Reference proteome</keyword>
<dbReference type="Proteomes" id="UP000038009">
    <property type="component" value="Unassembled WGS sequence"/>
</dbReference>
<feature type="compositionally biased region" description="Polar residues" evidence="1">
    <location>
        <begin position="283"/>
        <end position="293"/>
    </location>
</feature>
<feature type="region of interest" description="Disordered" evidence="1">
    <location>
        <begin position="547"/>
        <end position="567"/>
    </location>
</feature>
<organism evidence="2 3">
    <name type="scientific">Leptomonas seymouri</name>
    <dbReference type="NCBI Taxonomy" id="5684"/>
    <lineage>
        <taxon>Eukaryota</taxon>
        <taxon>Discoba</taxon>
        <taxon>Euglenozoa</taxon>
        <taxon>Kinetoplastea</taxon>
        <taxon>Metakinetoplastina</taxon>
        <taxon>Trypanosomatida</taxon>
        <taxon>Trypanosomatidae</taxon>
        <taxon>Leishmaniinae</taxon>
        <taxon>Leptomonas</taxon>
    </lineage>
</organism>
<accession>A0A0N0P2R4</accession>
<dbReference type="EMBL" id="LJSK01000406">
    <property type="protein sequence ID" value="KPI83259.1"/>
    <property type="molecule type" value="Genomic_DNA"/>
</dbReference>
<name>A0A0N0P2R4_LEPSE</name>